<feature type="signal peptide" evidence="2">
    <location>
        <begin position="1"/>
        <end position="21"/>
    </location>
</feature>
<evidence type="ECO:0000313" key="3">
    <source>
        <dbReference type="EMBL" id="MFD2141364.1"/>
    </source>
</evidence>
<dbReference type="PIRSF" id="PIRSF017082">
    <property type="entry name" value="YflP"/>
    <property type="match status" value="1"/>
</dbReference>
<protein>
    <submittedName>
        <fullName evidence="3">Bug family tripartite tricarboxylate transporter substrate binding protein</fullName>
    </submittedName>
</protein>
<dbReference type="PANTHER" id="PTHR42928">
    <property type="entry name" value="TRICARBOXYLATE-BINDING PROTEIN"/>
    <property type="match status" value="1"/>
</dbReference>
<dbReference type="Proteomes" id="UP001597299">
    <property type="component" value="Unassembled WGS sequence"/>
</dbReference>
<evidence type="ECO:0000313" key="4">
    <source>
        <dbReference type="Proteomes" id="UP001597299"/>
    </source>
</evidence>
<accession>A0ABW4YYU4</accession>
<dbReference type="Pfam" id="PF03401">
    <property type="entry name" value="TctC"/>
    <property type="match status" value="1"/>
</dbReference>
<dbReference type="Gene3D" id="3.40.190.10">
    <property type="entry name" value="Periplasmic binding protein-like II"/>
    <property type="match status" value="1"/>
</dbReference>
<comment type="caution">
    <text evidence="3">The sequence shown here is derived from an EMBL/GenBank/DDBJ whole genome shotgun (WGS) entry which is preliminary data.</text>
</comment>
<reference evidence="4" key="1">
    <citation type="journal article" date="2019" name="Int. J. Syst. Evol. Microbiol.">
        <title>The Global Catalogue of Microorganisms (GCM) 10K type strain sequencing project: providing services to taxonomists for standard genome sequencing and annotation.</title>
        <authorList>
            <consortium name="The Broad Institute Genomics Platform"/>
            <consortium name="The Broad Institute Genome Sequencing Center for Infectious Disease"/>
            <person name="Wu L."/>
            <person name="Ma J."/>
        </authorList>
    </citation>
    <scope>NUCLEOTIDE SEQUENCE [LARGE SCALE GENOMIC DNA]</scope>
    <source>
        <strain evidence="4">CCM 7435</strain>
    </source>
</reference>
<gene>
    <name evidence="3" type="ORF">ACFSNC_13190</name>
</gene>
<feature type="chain" id="PRO_5046558685" evidence="2">
    <location>
        <begin position="22"/>
        <end position="332"/>
    </location>
</feature>
<dbReference type="InterPro" id="IPR005064">
    <property type="entry name" value="BUG"/>
</dbReference>
<dbReference type="RefSeq" id="WP_343207619.1">
    <property type="nucleotide sequence ID" value="NZ_JAHBGB010000002.1"/>
</dbReference>
<dbReference type="PANTHER" id="PTHR42928:SF5">
    <property type="entry name" value="BLR1237 PROTEIN"/>
    <property type="match status" value="1"/>
</dbReference>
<organism evidence="3 4">
    <name type="scientific">Ancylobacter oerskovii</name>
    <dbReference type="NCBI Taxonomy" id="459519"/>
    <lineage>
        <taxon>Bacteria</taxon>
        <taxon>Pseudomonadati</taxon>
        <taxon>Pseudomonadota</taxon>
        <taxon>Alphaproteobacteria</taxon>
        <taxon>Hyphomicrobiales</taxon>
        <taxon>Xanthobacteraceae</taxon>
        <taxon>Ancylobacter</taxon>
    </lineage>
</organism>
<comment type="similarity">
    <text evidence="1">Belongs to the UPF0065 (bug) family.</text>
</comment>
<name>A0ABW4YYU4_9HYPH</name>
<dbReference type="InterPro" id="IPR042100">
    <property type="entry name" value="Bug_dom1"/>
</dbReference>
<proteinExistence type="inferred from homology"/>
<dbReference type="Gene3D" id="3.40.190.150">
    <property type="entry name" value="Bordetella uptake gene, domain 1"/>
    <property type="match status" value="1"/>
</dbReference>
<evidence type="ECO:0000256" key="1">
    <source>
        <dbReference type="ARBA" id="ARBA00006987"/>
    </source>
</evidence>
<dbReference type="SUPFAM" id="SSF53850">
    <property type="entry name" value="Periplasmic binding protein-like II"/>
    <property type="match status" value="1"/>
</dbReference>
<dbReference type="CDD" id="cd07012">
    <property type="entry name" value="PBP2_Bug_TTT"/>
    <property type="match status" value="1"/>
</dbReference>
<keyword evidence="4" id="KW-1185">Reference proteome</keyword>
<sequence length="332" mass="34929">MKLTSLAAACLSFALAGAPLAGPLANAALAETAYPDKAVTIVVPFSAGGTADIIARMAAEHFQKKFGQPFVVENIGGGGGVSGVEKVTRAAPDGYTLVLASTSNLAVHPTLYGAKFPYQTLRDLKPIGQVSVVPNVLVINPDKIAARSVPELIAYLKANPDKVSFGSAGTGTTQNLAGELLMQRTGTQMVHIPYKGSSAMLPDLLAGNVELAFDNVPLLLPHVKSGKLVALAVATPERQDFDKNLPTVAETIPGFEATAWHGFLAPAGTPDAVTDKLSAELQTFMKQPETVKKMQELGMTPVSSTPEQFADLIKTMTAQWKEVIEKGNIKPQ</sequence>
<keyword evidence="2" id="KW-0732">Signal</keyword>
<dbReference type="EMBL" id="JBHUHD010000001">
    <property type="protein sequence ID" value="MFD2141364.1"/>
    <property type="molecule type" value="Genomic_DNA"/>
</dbReference>
<evidence type="ECO:0000256" key="2">
    <source>
        <dbReference type="SAM" id="SignalP"/>
    </source>
</evidence>